<protein>
    <recommendedName>
        <fullName evidence="4">Lipoprotein</fullName>
    </recommendedName>
</protein>
<accession>A0ABW5RYQ4</accession>
<feature type="transmembrane region" description="Helical" evidence="1">
    <location>
        <begin position="12"/>
        <end position="35"/>
    </location>
</feature>
<name>A0ABW5RYQ4_9BACI</name>
<feature type="transmembrane region" description="Helical" evidence="1">
    <location>
        <begin position="41"/>
        <end position="59"/>
    </location>
</feature>
<keyword evidence="3" id="KW-1185">Reference proteome</keyword>
<organism evidence="2 3">
    <name type="scientific">Bacillus seohaeanensis</name>
    <dbReference type="NCBI Taxonomy" id="284580"/>
    <lineage>
        <taxon>Bacteria</taxon>
        <taxon>Bacillati</taxon>
        <taxon>Bacillota</taxon>
        <taxon>Bacilli</taxon>
        <taxon>Bacillales</taxon>
        <taxon>Bacillaceae</taxon>
        <taxon>Bacillus</taxon>
    </lineage>
</organism>
<keyword evidence="1" id="KW-0472">Membrane</keyword>
<evidence type="ECO:0000256" key="1">
    <source>
        <dbReference type="SAM" id="Phobius"/>
    </source>
</evidence>
<dbReference type="EMBL" id="JBHUMF010000034">
    <property type="protein sequence ID" value="MFD2683094.1"/>
    <property type="molecule type" value="Genomic_DNA"/>
</dbReference>
<dbReference type="PROSITE" id="PS51257">
    <property type="entry name" value="PROKAR_LIPOPROTEIN"/>
    <property type="match status" value="1"/>
</dbReference>
<comment type="caution">
    <text evidence="2">The sequence shown here is derived from an EMBL/GenBank/DDBJ whole genome shotgun (WGS) entry which is preliminary data.</text>
</comment>
<gene>
    <name evidence="2" type="ORF">ACFSUL_20385</name>
</gene>
<evidence type="ECO:0008006" key="4">
    <source>
        <dbReference type="Google" id="ProtNLM"/>
    </source>
</evidence>
<reference evidence="3" key="1">
    <citation type="journal article" date="2019" name="Int. J. Syst. Evol. Microbiol.">
        <title>The Global Catalogue of Microorganisms (GCM) 10K type strain sequencing project: providing services to taxonomists for standard genome sequencing and annotation.</title>
        <authorList>
            <consortium name="The Broad Institute Genomics Platform"/>
            <consortium name="The Broad Institute Genome Sequencing Center for Infectious Disease"/>
            <person name="Wu L."/>
            <person name="Ma J."/>
        </authorList>
    </citation>
    <scope>NUCLEOTIDE SEQUENCE [LARGE SCALE GENOMIC DNA]</scope>
    <source>
        <strain evidence="3">KCTC 3913</strain>
    </source>
</reference>
<keyword evidence="1" id="KW-1133">Transmembrane helix</keyword>
<evidence type="ECO:0000313" key="2">
    <source>
        <dbReference type="EMBL" id="MFD2683094.1"/>
    </source>
</evidence>
<dbReference type="Proteomes" id="UP001597506">
    <property type="component" value="Unassembled WGS sequence"/>
</dbReference>
<sequence>MRKHTLIGKITFWLGFVFFLFGCFSALGPLGYSSVVPNKTFAIIYLTCGISLLLSSNFYKKE</sequence>
<keyword evidence="1" id="KW-0812">Transmembrane</keyword>
<dbReference type="RefSeq" id="WP_377938075.1">
    <property type="nucleotide sequence ID" value="NZ_JBHUMF010000034.1"/>
</dbReference>
<evidence type="ECO:0000313" key="3">
    <source>
        <dbReference type="Proteomes" id="UP001597506"/>
    </source>
</evidence>
<proteinExistence type="predicted"/>